<dbReference type="NCBIfam" id="TIGR04085">
    <property type="entry name" value="rSAM_more_4Fe4S"/>
    <property type="match status" value="1"/>
</dbReference>
<dbReference type="Gene3D" id="3.20.20.70">
    <property type="entry name" value="Aldolase class I"/>
    <property type="match status" value="1"/>
</dbReference>
<comment type="similarity">
    <text evidence="6">Belongs to the radical SAM superfamily. Anaerobic sulfatase-maturating enzyme family.</text>
</comment>
<dbReference type="RefSeq" id="WP_110312363.1">
    <property type="nucleotide sequence ID" value="NZ_QICL01000037.1"/>
</dbReference>
<comment type="cofactor">
    <cofactor evidence="1">
        <name>[4Fe-4S] cluster</name>
        <dbReference type="ChEBI" id="CHEBI:49883"/>
    </cofactor>
</comment>
<evidence type="ECO:0000256" key="4">
    <source>
        <dbReference type="ARBA" id="ARBA00023004"/>
    </source>
</evidence>
<keyword evidence="9" id="KW-1185">Reference proteome</keyword>
<dbReference type="SFLD" id="SFLDG01067">
    <property type="entry name" value="SPASM/twitch_domain_containing"/>
    <property type="match status" value="1"/>
</dbReference>
<evidence type="ECO:0000256" key="1">
    <source>
        <dbReference type="ARBA" id="ARBA00001966"/>
    </source>
</evidence>
<keyword evidence="2" id="KW-0949">S-adenosyl-L-methionine</keyword>
<dbReference type="SUPFAM" id="SSF102114">
    <property type="entry name" value="Radical SAM enzymes"/>
    <property type="match status" value="1"/>
</dbReference>
<dbReference type="CDD" id="cd01335">
    <property type="entry name" value="Radical_SAM"/>
    <property type="match status" value="1"/>
</dbReference>
<evidence type="ECO:0000256" key="6">
    <source>
        <dbReference type="ARBA" id="ARBA00023601"/>
    </source>
</evidence>
<dbReference type="InterPro" id="IPR007197">
    <property type="entry name" value="rSAM"/>
</dbReference>
<evidence type="ECO:0000259" key="7">
    <source>
        <dbReference type="PROSITE" id="PS51918"/>
    </source>
</evidence>
<feature type="domain" description="Radical SAM core" evidence="7">
    <location>
        <begin position="89"/>
        <end position="312"/>
    </location>
</feature>
<dbReference type="SFLD" id="SFLDG01072">
    <property type="entry name" value="dehydrogenase_like"/>
    <property type="match status" value="1"/>
</dbReference>
<dbReference type="GO" id="GO:0016491">
    <property type="term" value="F:oxidoreductase activity"/>
    <property type="evidence" value="ECO:0007669"/>
    <property type="project" value="InterPro"/>
</dbReference>
<protein>
    <submittedName>
        <fullName evidence="8">Radical SAM protein with 4Fe4S-binding SPASM domain</fullName>
    </submittedName>
</protein>
<keyword evidence="3" id="KW-0479">Metal-binding</keyword>
<dbReference type="InterPro" id="IPR058240">
    <property type="entry name" value="rSAM_sf"/>
</dbReference>
<dbReference type="SFLD" id="SFLDG01386">
    <property type="entry name" value="main_SPASM_domain-containing"/>
    <property type="match status" value="1"/>
</dbReference>
<dbReference type="InterPro" id="IPR023867">
    <property type="entry name" value="Sulphatase_maturase_rSAM"/>
</dbReference>
<dbReference type="InterPro" id="IPR013785">
    <property type="entry name" value="Aldolase_TIM"/>
</dbReference>
<dbReference type="PANTHER" id="PTHR43273:SF3">
    <property type="entry name" value="ANAEROBIC SULFATASE-MATURATING ENZYME HOMOLOG ASLB-RELATED"/>
    <property type="match status" value="1"/>
</dbReference>
<dbReference type="SFLD" id="SFLDS00029">
    <property type="entry name" value="Radical_SAM"/>
    <property type="match status" value="1"/>
</dbReference>
<dbReference type="PROSITE" id="PS51918">
    <property type="entry name" value="RADICAL_SAM"/>
    <property type="match status" value="1"/>
</dbReference>
<proteinExistence type="inferred from homology"/>
<comment type="caution">
    <text evidence="8">The sequence shown here is derived from an EMBL/GenBank/DDBJ whole genome shotgun (WGS) entry which is preliminary data.</text>
</comment>
<dbReference type="EMBL" id="QICL01000037">
    <property type="protein sequence ID" value="PXV59350.1"/>
    <property type="molecule type" value="Genomic_DNA"/>
</dbReference>
<evidence type="ECO:0000256" key="3">
    <source>
        <dbReference type="ARBA" id="ARBA00022723"/>
    </source>
</evidence>
<dbReference type="AlphaFoldDB" id="A0A2V3PQH7"/>
<sequence>MKTIRSRALNSFLLRPQDYWVINSEQNQYLFLSESLKFFKISDSSILEYLKICETKNVKDTFLTEDEIRNIGSILQQKDNAEEIESKDELSHSFLILNVTNGCNLACKYCFANIVGKNYDTMSFETAKAAIDNMLGQGTLFEEYTIYFFGGEPMLKLGLVKQVVEYAETKIVVESGKKVKFLLNTNGTLFTPNSIAFLKKYNFRVTVSIDGPLEQHDINRVYRNGKGSFNKVMEGVQMLKDNKIPSNLRATFNPQTLDLFETFQFFEDLHLPYAYSFTINNDYKSNSDDTFFKEEDYEMIEWRMKQVMDSFSEKIKNNKPVYATGIANKLNAIKYKMKRKHACEAGRRSITVDESGKYYACQNMIPYKHTALGHVGYEIVEEQRQKYMSKSLNAIEQCRDCQIRNLCGGGCEVERLNSDTALKQQMCRFFKMEWKNILYTYSRLQEQ</sequence>
<gene>
    <name evidence="8" type="ORF">CLV62_13716</name>
</gene>
<keyword evidence="5" id="KW-0411">Iron-sulfur</keyword>
<evidence type="ECO:0000256" key="2">
    <source>
        <dbReference type="ARBA" id="ARBA00022691"/>
    </source>
</evidence>
<dbReference type="Pfam" id="PF04055">
    <property type="entry name" value="Radical_SAM"/>
    <property type="match status" value="1"/>
</dbReference>
<dbReference type="OrthoDB" id="9808591at2"/>
<evidence type="ECO:0000256" key="5">
    <source>
        <dbReference type="ARBA" id="ARBA00023014"/>
    </source>
</evidence>
<name>A0A2V3PQH7_9BACT</name>
<dbReference type="SFLD" id="SFLDG01384">
    <property type="entry name" value="thioether_bond_formation_requi"/>
    <property type="match status" value="1"/>
</dbReference>
<dbReference type="Proteomes" id="UP000247973">
    <property type="component" value="Unassembled WGS sequence"/>
</dbReference>
<dbReference type="InterPro" id="IPR023885">
    <property type="entry name" value="4Fe4S-binding_SPASM_dom"/>
</dbReference>
<reference evidence="8 9" key="1">
    <citation type="submission" date="2018-03" db="EMBL/GenBank/DDBJ databases">
        <title>Genomic Encyclopedia of Archaeal and Bacterial Type Strains, Phase II (KMG-II): from individual species to whole genera.</title>
        <authorList>
            <person name="Goeker M."/>
        </authorList>
    </citation>
    <scope>NUCLEOTIDE SEQUENCE [LARGE SCALE GENOMIC DNA]</scope>
    <source>
        <strain evidence="8 9">DSM 100214</strain>
    </source>
</reference>
<dbReference type="PANTHER" id="PTHR43273">
    <property type="entry name" value="ANAEROBIC SULFATASE-MATURATING ENZYME HOMOLOG ASLB-RELATED"/>
    <property type="match status" value="1"/>
</dbReference>
<dbReference type="GO" id="GO:0051536">
    <property type="term" value="F:iron-sulfur cluster binding"/>
    <property type="evidence" value="ECO:0007669"/>
    <property type="project" value="UniProtKB-KW"/>
</dbReference>
<organism evidence="8 9">
    <name type="scientific">Dysgonomonas alginatilytica</name>
    <dbReference type="NCBI Taxonomy" id="1605892"/>
    <lineage>
        <taxon>Bacteria</taxon>
        <taxon>Pseudomonadati</taxon>
        <taxon>Bacteroidota</taxon>
        <taxon>Bacteroidia</taxon>
        <taxon>Bacteroidales</taxon>
        <taxon>Dysgonomonadaceae</taxon>
        <taxon>Dysgonomonas</taxon>
    </lineage>
</organism>
<evidence type="ECO:0000313" key="9">
    <source>
        <dbReference type="Proteomes" id="UP000247973"/>
    </source>
</evidence>
<evidence type="ECO:0000313" key="8">
    <source>
        <dbReference type="EMBL" id="PXV59350.1"/>
    </source>
</evidence>
<keyword evidence="4" id="KW-0408">Iron</keyword>
<accession>A0A2V3PQH7</accession>
<dbReference type="GO" id="GO:0046872">
    <property type="term" value="F:metal ion binding"/>
    <property type="evidence" value="ECO:0007669"/>
    <property type="project" value="UniProtKB-KW"/>
</dbReference>